<proteinExistence type="predicted"/>
<dbReference type="Pfam" id="PF06177">
    <property type="entry name" value="QueT"/>
    <property type="match status" value="1"/>
</dbReference>
<dbReference type="STRING" id="626369.HMPREF0446_01629"/>
<dbReference type="RefSeq" id="WP_006703905.1">
    <property type="nucleotide sequence ID" value="NZ_KI391971.1"/>
</dbReference>
<feature type="transmembrane region" description="Helical" evidence="1">
    <location>
        <begin position="121"/>
        <end position="143"/>
    </location>
</feature>
<name>D0BNU4_9LACT</name>
<reference evidence="2" key="1">
    <citation type="submission" date="2009-09" db="EMBL/GenBank/DDBJ databases">
        <authorList>
            <consortium name="The Broad Institute Genome Sequencing Platform"/>
            <person name="Ward D."/>
            <person name="Feldgarden M."/>
            <person name="Earl A."/>
            <person name="Young S.K."/>
            <person name="Zeng Q."/>
            <person name="Koehrsen M."/>
            <person name="Alvarado L."/>
            <person name="Berlin A."/>
            <person name="Bochicchio J."/>
            <person name="Borenstein D."/>
            <person name="Chapman S.B."/>
            <person name="Chen Z."/>
            <person name="Engels R."/>
            <person name="Freedman E."/>
            <person name="Gellesch M."/>
            <person name="Goldberg J."/>
            <person name="Griggs A."/>
            <person name="Gujja S."/>
            <person name="Heilman E."/>
            <person name="Heiman D."/>
            <person name="Hepburn T."/>
            <person name="Howarth C."/>
            <person name="Jen D."/>
            <person name="Larson L."/>
            <person name="Lewis B."/>
            <person name="Mehta T."/>
            <person name="Park D."/>
            <person name="Pearson M."/>
            <person name="Roberts A."/>
            <person name="Saif S."/>
            <person name="Shea T."/>
            <person name="Shenoy N."/>
            <person name="Sisk P."/>
            <person name="Stolte C."/>
            <person name="Sykes S."/>
            <person name="Thomson T."/>
            <person name="Walk T."/>
            <person name="White J."/>
            <person name="Yandava C."/>
            <person name="Sibley C.D."/>
            <person name="Field T.R."/>
            <person name="Grinwis M."/>
            <person name="Eshaghurshan C.S."/>
            <person name="Surette M.G."/>
            <person name="Haas B."/>
            <person name="Nusbaum C."/>
            <person name="Birren B."/>
        </authorList>
    </citation>
    <scope>NUCLEOTIDE SEQUENCE [LARGE SCALE GENOMIC DNA]</scope>
    <source>
        <strain evidence="2">ATCC 700633</strain>
    </source>
</reference>
<comment type="caution">
    <text evidence="2">The sequence shown here is derived from an EMBL/GenBank/DDBJ whole genome shotgun (WGS) entry which is preliminary data.</text>
</comment>
<organism evidence="2 3">
    <name type="scientific">Granulicatella elegans ATCC 700633</name>
    <dbReference type="NCBI Taxonomy" id="626369"/>
    <lineage>
        <taxon>Bacteria</taxon>
        <taxon>Bacillati</taxon>
        <taxon>Bacillota</taxon>
        <taxon>Bacilli</taxon>
        <taxon>Lactobacillales</taxon>
        <taxon>Carnobacteriaceae</taxon>
        <taxon>Granulicatella</taxon>
    </lineage>
</organism>
<dbReference type="PIRSF" id="PIRSF031501">
    <property type="entry name" value="QueT"/>
    <property type="match status" value="1"/>
</dbReference>
<keyword evidence="1" id="KW-0472">Membrane</keyword>
<dbReference type="PANTHER" id="PTHR40044">
    <property type="entry name" value="INTEGRAL MEMBRANE PROTEIN-RELATED"/>
    <property type="match status" value="1"/>
</dbReference>
<reference evidence="2" key="2">
    <citation type="submission" date="2011-10" db="EMBL/GenBank/DDBJ databases">
        <title>The Genome Sequence of Granulicatella elegans ATCC 700633.</title>
        <authorList>
            <consortium name="The Broad Institute Genome Sequencing Platform"/>
            <consortium name="The Broad Institute Genome Sequencing Center for Infectious Disease"/>
            <person name="Earl A."/>
            <person name="Ward D."/>
            <person name="Feldgarden M."/>
            <person name="Gevers D."/>
            <person name="Sibley C.D."/>
            <person name="Field T.R."/>
            <person name="Grinwis M."/>
            <person name="Eshaghurshan C.S."/>
            <person name="Surette M.G."/>
            <person name="Young S.K."/>
            <person name="Zeng Q."/>
            <person name="Gargeya S."/>
            <person name="Fitzgerald M."/>
            <person name="Haas B."/>
            <person name="Abouelleil A."/>
            <person name="Alvarado L."/>
            <person name="Arachchi H.M."/>
            <person name="Berlin A."/>
            <person name="Brown A."/>
            <person name="Chapman S.B."/>
            <person name="Chen Z."/>
            <person name="Dunbar C."/>
            <person name="Freedman E."/>
            <person name="Gearin G."/>
            <person name="Goldberg J."/>
            <person name="Griggs A."/>
            <person name="Gujja S."/>
            <person name="Heiman D."/>
            <person name="Howarth C."/>
            <person name="Larson L."/>
            <person name="Lui A."/>
            <person name="MacDonald P.J.P."/>
            <person name="Montmayeur A."/>
            <person name="Murphy C."/>
            <person name="Neiman D."/>
            <person name="Pearson M."/>
            <person name="Priest M."/>
            <person name="Roberts A."/>
            <person name="Saif S."/>
            <person name="Shea T."/>
            <person name="Shenoy N."/>
            <person name="Sisk P."/>
            <person name="Stolte C."/>
            <person name="Sykes S."/>
            <person name="Wortman J."/>
            <person name="Nusbaum C."/>
            <person name="Birren B."/>
        </authorList>
    </citation>
    <scope>NUCLEOTIDE SEQUENCE [LARGE SCALE GENOMIC DNA]</scope>
    <source>
        <strain evidence="2">ATCC 700633</strain>
    </source>
</reference>
<keyword evidence="3" id="KW-1185">Reference proteome</keyword>
<dbReference type="AlphaFoldDB" id="D0BNU4"/>
<protein>
    <recommendedName>
        <fullName evidence="4">QueT transporter</fullName>
    </recommendedName>
</protein>
<dbReference type="PANTHER" id="PTHR40044:SF1">
    <property type="entry name" value="INTEGRAL MEMBRANE PROTEIN"/>
    <property type="match status" value="1"/>
</dbReference>
<feature type="transmembrane region" description="Helical" evidence="1">
    <location>
        <begin position="53"/>
        <end position="86"/>
    </location>
</feature>
<keyword evidence="1" id="KW-1133">Transmembrane helix</keyword>
<dbReference type="InterPro" id="IPR010387">
    <property type="entry name" value="QueT"/>
</dbReference>
<accession>D0BNU4</accession>
<evidence type="ECO:0000313" key="2">
    <source>
        <dbReference type="EMBL" id="EEW92329.1"/>
    </source>
</evidence>
<keyword evidence="1" id="KW-0812">Transmembrane</keyword>
<evidence type="ECO:0000313" key="3">
    <source>
        <dbReference type="Proteomes" id="UP000002939"/>
    </source>
</evidence>
<dbReference type="OrthoDB" id="1706970at2"/>
<sequence>MNKKQIRLLTQNTLIGALYVVLTLINPISYGMFQFRLSTLLMGVPFYKPQLSLGILIGVMISNIPSPLGPIDILSGFLIQSVSLYIFNRIFKNSYVKSAAYGIWCGFVVAAALYYSLQVPFWPSVFGVAVSNILFAFLGTFIVEKFLTGFLDKTVVE</sequence>
<dbReference type="HOGENOM" id="CLU_104115_1_2_9"/>
<gene>
    <name evidence="2" type="ORF">HMPREF0446_01629</name>
</gene>
<evidence type="ECO:0008006" key="4">
    <source>
        <dbReference type="Google" id="ProtNLM"/>
    </source>
</evidence>
<dbReference type="EMBL" id="ACRF02000018">
    <property type="protein sequence ID" value="EEW92329.1"/>
    <property type="molecule type" value="Genomic_DNA"/>
</dbReference>
<evidence type="ECO:0000256" key="1">
    <source>
        <dbReference type="SAM" id="Phobius"/>
    </source>
</evidence>
<dbReference type="Proteomes" id="UP000002939">
    <property type="component" value="Unassembled WGS sequence"/>
</dbReference>
<feature type="transmembrane region" description="Helical" evidence="1">
    <location>
        <begin position="12"/>
        <end position="33"/>
    </location>
</feature>
<feature type="transmembrane region" description="Helical" evidence="1">
    <location>
        <begin position="98"/>
        <end position="115"/>
    </location>
</feature>
<dbReference type="eggNOG" id="COG4708">
    <property type="taxonomic scope" value="Bacteria"/>
</dbReference>